<gene>
    <name evidence="7" type="ORF">A2150_03970</name>
</gene>
<dbReference type="PANTHER" id="PTHR10846">
    <property type="entry name" value="SODIUM/POTASSIUM/CALCIUM EXCHANGER"/>
    <property type="match status" value="1"/>
</dbReference>
<evidence type="ECO:0000256" key="5">
    <source>
        <dbReference type="SAM" id="Phobius"/>
    </source>
</evidence>
<dbReference type="AlphaFoldDB" id="A0A1F6TCT9"/>
<reference evidence="7 8" key="1">
    <citation type="journal article" date="2016" name="Nat. Commun.">
        <title>Thousands of microbial genomes shed light on interconnected biogeochemical processes in an aquifer system.</title>
        <authorList>
            <person name="Anantharaman K."/>
            <person name="Brown C.T."/>
            <person name="Hug L.A."/>
            <person name="Sharon I."/>
            <person name="Castelle C.J."/>
            <person name="Probst A.J."/>
            <person name="Thomas B.C."/>
            <person name="Singh A."/>
            <person name="Wilkins M.J."/>
            <person name="Karaoz U."/>
            <person name="Brodie E.L."/>
            <person name="Williams K.H."/>
            <person name="Hubbard S.S."/>
            <person name="Banfield J.F."/>
        </authorList>
    </citation>
    <scope>NUCLEOTIDE SEQUENCE [LARGE SCALE GENOMIC DNA]</scope>
</reference>
<feature type="transmembrane region" description="Helical" evidence="5">
    <location>
        <begin position="192"/>
        <end position="211"/>
    </location>
</feature>
<name>A0A1F6TCT9_9PROT</name>
<dbReference type="GO" id="GO:0005886">
    <property type="term" value="C:plasma membrane"/>
    <property type="evidence" value="ECO:0007669"/>
    <property type="project" value="TreeGrafter"/>
</dbReference>
<keyword evidence="4 5" id="KW-0472">Membrane</keyword>
<protein>
    <submittedName>
        <fullName evidence="7">Sodium:proton exchanger</fullName>
    </submittedName>
</protein>
<dbReference type="GO" id="GO:0005262">
    <property type="term" value="F:calcium channel activity"/>
    <property type="evidence" value="ECO:0007669"/>
    <property type="project" value="TreeGrafter"/>
</dbReference>
<organism evidence="7 8">
    <name type="scientific">Candidatus Muproteobacteria bacterium RBG_16_64_11</name>
    <dbReference type="NCBI Taxonomy" id="1817758"/>
    <lineage>
        <taxon>Bacteria</taxon>
        <taxon>Pseudomonadati</taxon>
        <taxon>Pseudomonadota</taxon>
        <taxon>Candidatus Muproteobacteria</taxon>
    </lineage>
</organism>
<evidence type="ECO:0000256" key="4">
    <source>
        <dbReference type="ARBA" id="ARBA00023136"/>
    </source>
</evidence>
<feature type="transmembrane region" description="Helical" evidence="5">
    <location>
        <begin position="313"/>
        <end position="331"/>
    </location>
</feature>
<dbReference type="Gene3D" id="1.20.1420.30">
    <property type="entry name" value="NCX, central ion-binding region"/>
    <property type="match status" value="1"/>
</dbReference>
<feature type="transmembrane region" description="Helical" evidence="5">
    <location>
        <begin position="116"/>
        <end position="133"/>
    </location>
</feature>
<keyword evidence="2 5" id="KW-0812">Transmembrane</keyword>
<dbReference type="PANTHER" id="PTHR10846:SF8">
    <property type="entry name" value="INNER MEMBRANE PROTEIN YRBG"/>
    <property type="match status" value="1"/>
</dbReference>
<feature type="transmembrane region" description="Helical" evidence="5">
    <location>
        <begin position="71"/>
        <end position="95"/>
    </location>
</feature>
<feature type="domain" description="Sodium/calcium exchanger membrane region" evidence="6">
    <location>
        <begin position="3"/>
        <end position="156"/>
    </location>
</feature>
<sequence>MTIALLLIALLIILVGAETFTNALEHLGERLKISEGVTGSIFAAVGTALPETMVPIVAIFSASSGDIGHEVGVGAILGAPMMLATVAFFLMAVFAAPKRGWGGSFNPEHTGLQRDLGWFLLAFGVSSAAIFIPHEAPEVRAMIAFSLVLIYFIYLMQTVRASAKLVQDGHHTEADHPLYLSYIKLPENMATILLQLAIGLVLIVLGAKGFVYGIEALSAWVGLSALALSLLIIPVATELPEKVNSILWIRRHRDTLAFGNITGAMVFQGSLLPAIGVMLTPWEPRPEVLLGLALTLLAGIYLYALARRGTLRPYHFILNGLCYAAYFLIMVG</sequence>
<evidence type="ECO:0000259" key="6">
    <source>
        <dbReference type="Pfam" id="PF01699"/>
    </source>
</evidence>
<comment type="subcellular location">
    <subcellularLocation>
        <location evidence="1">Membrane</location>
        <topology evidence="1">Multi-pass membrane protein</topology>
    </subcellularLocation>
</comment>
<keyword evidence="3 5" id="KW-1133">Transmembrane helix</keyword>
<comment type="caution">
    <text evidence="7">The sequence shown here is derived from an EMBL/GenBank/DDBJ whole genome shotgun (WGS) entry which is preliminary data.</text>
</comment>
<evidence type="ECO:0000256" key="2">
    <source>
        <dbReference type="ARBA" id="ARBA00022692"/>
    </source>
</evidence>
<dbReference type="Pfam" id="PF01699">
    <property type="entry name" value="Na_Ca_ex"/>
    <property type="match status" value="2"/>
</dbReference>
<proteinExistence type="predicted"/>
<dbReference type="InterPro" id="IPR044880">
    <property type="entry name" value="NCX_ion-bd_dom_sf"/>
</dbReference>
<evidence type="ECO:0000256" key="3">
    <source>
        <dbReference type="ARBA" id="ARBA00022989"/>
    </source>
</evidence>
<feature type="transmembrane region" description="Helical" evidence="5">
    <location>
        <begin position="139"/>
        <end position="156"/>
    </location>
</feature>
<dbReference type="InterPro" id="IPR004837">
    <property type="entry name" value="NaCa_Exmemb"/>
</dbReference>
<dbReference type="Proteomes" id="UP000177925">
    <property type="component" value="Unassembled WGS sequence"/>
</dbReference>
<feature type="transmembrane region" description="Helical" evidence="5">
    <location>
        <begin position="288"/>
        <end position="306"/>
    </location>
</feature>
<evidence type="ECO:0000256" key="1">
    <source>
        <dbReference type="ARBA" id="ARBA00004141"/>
    </source>
</evidence>
<feature type="transmembrane region" description="Helical" evidence="5">
    <location>
        <begin position="257"/>
        <end position="282"/>
    </location>
</feature>
<evidence type="ECO:0000313" key="8">
    <source>
        <dbReference type="Proteomes" id="UP000177925"/>
    </source>
</evidence>
<evidence type="ECO:0000313" key="7">
    <source>
        <dbReference type="EMBL" id="OGI42957.1"/>
    </source>
</evidence>
<feature type="transmembrane region" description="Helical" evidence="5">
    <location>
        <begin position="217"/>
        <end position="236"/>
    </location>
</feature>
<accession>A0A1F6TCT9</accession>
<dbReference type="GO" id="GO:0008273">
    <property type="term" value="F:calcium, potassium:sodium antiporter activity"/>
    <property type="evidence" value="ECO:0007669"/>
    <property type="project" value="TreeGrafter"/>
</dbReference>
<dbReference type="EMBL" id="MFSS01000072">
    <property type="protein sequence ID" value="OGI42957.1"/>
    <property type="molecule type" value="Genomic_DNA"/>
</dbReference>
<dbReference type="InterPro" id="IPR004481">
    <property type="entry name" value="K/Na/Ca-exchanger"/>
</dbReference>
<feature type="domain" description="Sodium/calcium exchanger membrane region" evidence="6">
    <location>
        <begin position="193"/>
        <end position="329"/>
    </location>
</feature>
<dbReference type="GO" id="GO:0006874">
    <property type="term" value="P:intracellular calcium ion homeostasis"/>
    <property type="evidence" value="ECO:0007669"/>
    <property type="project" value="TreeGrafter"/>
</dbReference>